<evidence type="ECO:0000313" key="3">
    <source>
        <dbReference type="Proteomes" id="UP000008632"/>
    </source>
</evidence>
<proteinExistence type="predicted"/>
<name>E6WVJ9_PSEUU</name>
<dbReference type="AlphaFoldDB" id="E6WVJ9"/>
<organism evidence="2 3">
    <name type="scientific">Pseudoxanthomonas suwonensis (strain 11-1)</name>
    <dbReference type="NCBI Taxonomy" id="743721"/>
    <lineage>
        <taxon>Bacteria</taxon>
        <taxon>Pseudomonadati</taxon>
        <taxon>Pseudomonadota</taxon>
        <taxon>Gammaproteobacteria</taxon>
        <taxon>Lysobacterales</taxon>
        <taxon>Lysobacteraceae</taxon>
        <taxon>Pseudoxanthomonas</taxon>
    </lineage>
</organism>
<feature type="transmembrane region" description="Helical" evidence="1">
    <location>
        <begin position="7"/>
        <end position="24"/>
    </location>
</feature>
<dbReference type="RefSeq" id="WP_013536025.1">
    <property type="nucleotide sequence ID" value="NC_014924.1"/>
</dbReference>
<evidence type="ECO:0008006" key="4">
    <source>
        <dbReference type="Google" id="ProtNLM"/>
    </source>
</evidence>
<dbReference type="Pfam" id="PF09842">
    <property type="entry name" value="DUF2069"/>
    <property type="match status" value="1"/>
</dbReference>
<dbReference type="HOGENOM" id="CLU_2025835_0_0_6"/>
<keyword evidence="1" id="KW-0472">Membrane</keyword>
<keyword evidence="1" id="KW-1133">Transmembrane helix</keyword>
<reference evidence="2 3" key="1">
    <citation type="submission" date="2011-01" db="EMBL/GenBank/DDBJ databases">
        <title>Complete sequence of Pseudoxanthomonas suwonensis 11-1.</title>
        <authorList>
            <consortium name="US DOE Joint Genome Institute"/>
            <person name="Lucas S."/>
            <person name="Copeland A."/>
            <person name="Lapidus A."/>
            <person name="Cheng J.-F."/>
            <person name="Goodwin L."/>
            <person name="Pitluck S."/>
            <person name="Teshima H."/>
            <person name="Detter J.C."/>
            <person name="Han C."/>
            <person name="Tapia R."/>
            <person name="Land M."/>
            <person name="Hauser L."/>
            <person name="Kyrpides N."/>
            <person name="Ivanova N."/>
            <person name="Ovchinnikova G."/>
            <person name="Siebers A.K."/>
            <person name="Allgaier M."/>
            <person name="Thelen M.P."/>
            <person name="Hugenholtz P."/>
            <person name="Gladden J."/>
            <person name="Woyke T."/>
        </authorList>
    </citation>
    <scope>NUCLEOTIDE SEQUENCE [LARGE SCALE GENOMIC DNA]</scope>
    <source>
        <strain evidence="3">11-1</strain>
    </source>
</reference>
<keyword evidence="3" id="KW-1185">Reference proteome</keyword>
<accession>E6WVJ9</accession>
<sequence length="111" mass="12171">MRAPSHRILGIALLALAVLYMAWFREDRHAAAALLVFALPPLLLAVPAWRGGRKAAFWSGVLALFWFSHGVMHAWAHPEGALFAWTTIALSLVVVTASSWPGLKARFGRRG</sequence>
<dbReference type="KEGG" id="psu:Psesu_2364"/>
<feature type="transmembrane region" description="Helical" evidence="1">
    <location>
        <begin position="82"/>
        <end position="103"/>
    </location>
</feature>
<dbReference type="STRING" id="743721.Psesu_2364"/>
<dbReference type="InterPro" id="IPR018643">
    <property type="entry name" value="DUF2069_membrane"/>
</dbReference>
<dbReference type="OrthoDB" id="5957486at2"/>
<evidence type="ECO:0000313" key="2">
    <source>
        <dbReference type="EMBL" id="ADV28198.1"/>
    </source>
</evidence>
<feature type="transmembrane region" description="Helical" evidence="1">
    <location>
        <begin position="56"/>
        <end position="76"/>
    </location>
</feature>
<gene>
    <name evidence="2" type="ordered locus">Psesu_2364</name>
</gene>
<feature type="transmembrane region" description="Helical" evidence="1">
    <location>
        <begin position="30"/>
        <end position="49"/>
    </location>
</feature>
<evidence type="ECO:0000256" key="1">
    <source>
        <dbReference type="SAM" id="Phobius"/>
    </source>
</evidence>
<protein>
    <recommendedName>
        <fullName evidence="4">DUF2069 domain-containing protein</fullName>
    </recommendedName>
</protein>
<dbReference type="EMBL" id="CP002446">
    <property type="protein sequence ID" value="ADV28198.1"/>
    <property type="molecule type" value="Genomic_DNA"/>
</dbReference>
<dbReference type="Proteomes" id="UP000008632">
    <property type="component" value="Chromosome"/>
</dbReference>
<keyword evidence="1" id="KW-0812">Transmembrane</keyword>
<dbReference type="eggNOG" id="COG3308">
    <property type="taxonomic scope" value="Bacteria"/>
</dbReference>